<dbReference type="EMBL" id="JAASRN010000002">
    <property type="protein sequence ID" value="NIK73975.1"/>
    <property type="molecule type" value="Genomic_DNA"/>
</dbReference>
<keyword evidence="2" id="KW-1185">Reference proteome</keyword>
<proteinExistence type="predicted"/>
<gene>
    <name evidence="1" type="ORF">FHS56_001488</name>
</gene>
<name>A0A846MR90_9BACT</name>
<reference evidence="1 2" key="1">
    <citation type="submission" date="2020-03" db="EMBL/GenBank/DDBJ databases">
        <title>Genomic Encyclopedia of Type Strains, Phase IV (KMG-IV): sequencing the most valuable type-strain genomes for metagenomic binning, comparative biology and taxonomic classification.</title>
        <authorList>
            <person name="Goeker M."/>
        </authorList>
    </citation>
    <scope>NUCLEOTIDE SEQUENCE [LARGE SCALE GENOMIC DNA]</scope>
    <source>
        <strain evidence="1 2">DSM 5718</strain>
    </source>
</reference>
<comment type="caution">
    <text evidence="1">The sequence shown here is derived from an EMBL/GenBank/DDBJ whole genome shotgun (WGS) entry which is preliminary data.</text>
</comment>
<accession>A0A846MR90</accession>
<evidence type="ECO:0000313" key="2">
    <source>
        <dbReference type="Proteomes" id="UP000537126"/>
    </source>
</evidence>
<sequence length="187" mass="22071">MKRLFAWGWIAWLSTFGWSCEVKTIKEAGYDVEAIQEEIKLRKVKRITPAQFVAWVDEHSASVVVALNRRLEACMHQHPLADCEEQIRPYIDSLAAVHGFRYEFLTLKDLQSKHETASTEQEKQLWLAYLYDMEQGHDLQTNVQFIKERKEYWYTAPVVFYEDAESNAPVALWLLIFPQKEIVKRFN</sequence>
<evidence type="ECO:0000313" key="1">
    <source>
        <dbReference type="EMBL" id="NIK73975.1"/>
    </source>
</evidence>
<dbReference type="AlphaFoldDB" id="A0A846MR90"/>
<organism evidence="1 2">
    <name type="scientific">Thermonema lapsum</name>
    <dbReference type="NCBI Taxonomy" id="28195"/>
    <lineage>
        <taxon>Bacteria</taxon>
        <taxon>Pseudomonadati</taxon>
        <taxon>Bacteroidota</taxon>
        <taxon>Cytophagia</taxon>
        <taxon>Cytophagales</taxon>
        <taxon>Thermonemataceae</taxon>
        <taxon>Thermonema</taxon>
    </lineage>
</organism>
<dbReference type="RefSeq" id="WP_166919227.1">
    <property type="nucleotide sequence ID" value="NZ_JAASRN010000002.1"/>
</dbReference>
<protein>
    <submittedName>
        <fullName evidence="1">Uncharacterized protein</fullName>
    </submittedName>
</protein>
<dbReference type="Proteomes" id="UP000537126">
    <property type="component" value="Unassembled WGS sequence"/>
</dbReference>